<gene>
    <name evidence="1" type="ORF">C3R40_07495</name>
</gene>
<dbReference type="GO" id="GO:0006351">
    <property type="term" value="P:DNA-templated transcription"/>
    <property type="evidence" value="ECO:0007669"/>
    <property type="project" value="InterPro"/>
</dbReference>
<sequence length="202" mass="23429">MYFMHSAMALSCTACRQLLLSHRGIYLMKQSNTDNRRLRIKESNDILKQRVRVKARQRNHESYCLPTILSHLPPMPLYMAVAHYALLKRVPVSRQTISVEFRISTRRALEVMRYLFNAKDGVMCTRLPPLPGASEQGHRIQVHAISSRMGLPGNEGGSVFNPISSETAHMHKDRIDNPLSPYERGHTYQDMRRWFLQRQNVE</sequence>
<comment type="caution">
    <text evidence="1">The sequence shown here is derived from an EMBL/GenBank/DDBJ whole genome shotgun (WGS) entry which is preliminary data.</text>
</comment>
<dbReference type="InterPro" id="IPR020357">
    <property type="entry name" value="Tscrpt_reg_CaiF/GrlA"/>
</dbReference>
<accession>A0AAP8PW75</accession>
<dbReference type="AlphaFoldDB" id="A0AAP8PW75"/>
<name>A0AAP8PW75_SERMA</name>
<dbReference type="Gene3D" id="1.10.10.10">
    <property type="entry name" value="Winged helix-like DNA-binding domain superfamily/Winged helix DNA-binding domain"/>
    <property type="match status" value="1"/>
</dbReference>
<dbReference type="Pfam" id="PF07180">
    <property type="entry name" value="CaiF_GrlA"/>
    <property type="match status" value="1"/>
</dbReference>
<protein>
    <recommendedName>
        <fullName evidence="2">CaiF/GrlA family transcriptional regulator</fullName>
    </recommendedName>
</protein>
<organism evidence="1">
    <name type="scientific">Serratia marcescens</name>
    <dbReference type="NCBI Taxonomy" id="615"/>
    <lineage>
        <taxon>Bacteria</taxon>
        <taxon>Pseudomonadati</taxon>
        <taxon>Pseudomonadota</taxon>
        <taxon>Gammaproteobacteria</taxon>
        <taxon>Enterobacterales</taxon>
        <taxon>Yersiniaceae</taxon>
        <taxon>Serratia</taxon>
    </lineage>
</organism>
<dbReference type="EMBL" id="PQGI01000006">
    <property type="protein sequence ID" value="POP17308.1"/>
    <property type="molecule type" value="Genomic_DNA"/>
</dbReference>
<evidence type="ECO:0000313" key="1">
    <source>
        <dbReference type="EMBL" id="POP17308.1"/>
    </source>
</evidence>
<reference evidence="1" key="1">
    <citation type="submission" date="2018-01" db="EMBL/GenBank/DDBJ databases">
        <title>The opportunistic pathogen Serratia marcescens is an overlooked threat to honeybees.</title>
        <authorList>
            <person name="Raymann K."/>
            <person name="Shaffer Z."/>
            <person name="Coon K."/>
            <person name="Salisbury S."/>
            <person name="Moran N.A."/>
        </authorList>
    </citation>
    <scope>NUCLEOTIDE SEQUENCE [LARGE SCALE GENOMIC DNA]</scope>
    <source>
        <strain evidence="1">KZ19</strain>
    </source>
</reference>
<proteinExistence type="predicted"/>
<dbReference type="InterPro" id="IPR036388">
    <property type="entry name" value="WH-like_DNA-bd_sf"/>
</dbReference>
<evidence type="ECO:0008006" key="2">
    <source>
        <dbReference type="Google" id="ProtNLM"/>
    </source>
</evidence>